<protein>
    <submittedName>
        <fullName evidence="2">Uncharacterized protein</fullName>
    </submittedName>
</protein>
<organism evidence="2 3">
    <name type="scientific">Polarella glacialis</name>
    <name type="common">Dinoflagellate</name>
    <dbReference type="NCBI Taxonomy" id="89957"/>
    <lineage>
        <taxon>Eukaryota</taxon>
        <taxon>Sar</taxon>
        <taxon>Alveolata</taxon>
        <taxon>Dinophyceae</taxon>
        <taxon>Suessiales</taxon>
        <taxon>Suessiaceae</taxon>
        <taxon>Polarella</taxon>
    </lineage>
</organism>
<accession>A0A813FM79</accession>
<sequence length="162" mass="16689">MPAVASASPVAQVIAPAPAPALGASAGPLPPTSFREFQELLPLFAPVASVVVSAPIDGPHSAGFLEAAGPLPPPGQSLRWAQEEEHSLPLSQEELWQLPVREAALAALGRALAVDDRGGDSGLFAPAASDDVSPREELLANIGRTIAGRTSFELESPDYGRV</sequence>
<dbReference type="Proteomes" id="UP000654075">
    <property type="component" value="Unassembled WGS sequence"/>
</dbReference>
<proteinExistence type="predicted"/>
<dbReference type="EMBL" id="CAJNNV010025640">
    <property type="protein sequence ID" value="CAE8615468.1"/>
    <property type="molecule type" value="Genomic_DNA"/>
</dbReference>
<keyword evidence="3" id="KW-1185">Reference proteome</keyword>
<evidence type="ECO:0000313" key="2">
    <source>
        <dbReference type="EMBL" id="CAE8615468.1"/>
    </source>
</evidence>
<name>A0A813FM79_POLGL</name>
<dbReference type="AlphaFoldDB" id="A0A813FM79"/>
<gene>
    <name evidence="2" type="ORF">PGLA1383_LOCUS33182</name>
</gene>
<reference evidence="2" key="1">
    <citation type="submission" date="2021-02" db="EMBL/GenBank/DDBJ databases">
        <authorList>
            <person name="Dougan E. K."/>
            <person name="Rhodes N."/>
            <person name="Thang M."/>
            <person name="Chan C."/>
        </authorList>
    </citation>
    <scope>NUCLEOTIDE SEQUENCE</scope>
</reference>
<evidence type="ECO:0000313" key="3">
    <source>
        <dbReference type="Proteomes" id="UP000654075"/>
    </source>
</evidence>
<feature type="region of interest" description="Disordered" evidence="1">
    <location>
        <begin position="65"/>
        <end position="85"/>
    </location>
</feature>
<evidence type="ECO:0000256" key="1">
    <source>
        <dbReference type="SAM" id="MobiDB-lite"/>
    </source>
</evidence>
<comment type="caution">
    <text evidence="2">The sequence shown here is derived from an EMBL/GenBank/DDBJ whole genome shotgun (WGS) entry which is preliminary data.</text>
</comment>